<feature type="compositionally biased region" description="Low complexity" evidence="1">
    <location>
        <begin position="1293"/>
        <end position="1303"/>
    </location>
</feature>
<feature type="compositionally biased region" description="Low complexity" evidence="1">
    <location>
        <begin position="1688"/>
        <end position="1697"/>
    </location>
</feature>
<feature type="compositionally biased region" description="Basic and acidic residues" evidence="1">
    <location>
        <begin position="912"/>
        <end position="927"/>
    </location>
</feature>
<feature type="compositionally biased region" description="Gly residues" evidence="1">
    <location>
        <begin position="1712"/>
        <end position="1723"/>
    </location>
</feature>
<feature type="compositionally biased region" description="Low complexity" evidence="1">
    <location>
        <begin position="1078"/>
        <end position="1089"/>
    </location>
</feature>
<feature type="compositionally biased region" description="Low complexity" evidence="1">
    <location>
        <begin position="1040"/>
        <end position="1054"/>
    </location>
</feature>
<feature type="compositionally biased region" description="Basic and acidic residues" evidence="1">
    <location>
        <begin position="660"/>
        <end position="670"/>
    </location>
</feature>
<feature type="compositionally biased region" description="Low complexity" evidence="1">
    <location>
        <begin position="968"/>
        <end position="980"/>
    </location>
</feature>
<feature type="compositionally biased region" description="Polar residues" evidence="1">
    <location>
        <begin position="740"/>
        <end position="749"/>
    </location>
</feature>
<feature type="region of interest" description="Disordered" evidence="1">
    <location>
        <begin position="775"/>
        <end position="824"/>
    </location>
</feature>
<feature type="compositionally biased region" description="Low complexity" evidence="1">
    <location>
        <begin position="66"/>
        <end position="78"/>
    </location>
</feature>
<feature type="region of interest" description="Disordered" evidence="1">
    <location>
        <begin position="480"/>
        <end position="499"/>
    </location>
</feature>
<evidence type="ECO:0000313" key="2">
    <source>
        <dbReference type="EMBL" id="CEM24108.1"/>
    </source>
</evidence>
<feature type="compositionally biased region" description="Basic and acidic residues" evidence="1">
    <location>
        <begin position="1407"/>
        <end position="1422"/>
    </location>
</feature>
<feature type="compositionally biased region" description="Basic and acidic residues" evidence="1">
    <location>
        <begin position="1096"/>
        <end position="1123"/>
    </location>
</feature>
<feature type="compositionally biased region" description="Low complexity" evidence="1">
    <location>
        <begin position="1600"/>
        <end position="1609"/>
    </location>
</feature>
<organism evidence="2 3">
    <name type="scientific">Vitrella brassicaformis (strain CCMP3155)</name>
    <dbReference type="NCBI Taxonomy" id="1169540"/>
    <lineage>
        <taxon>Eukaryota</taxon>
        <taxon>Sar</taxon>
        <taxon>Alveolata</taxon>
        <taxon>Colpodellida</taxon>
        <taxon>Vitrellaceae</taxon>
        <taxon>Vitrella</taxon>
    </lineage>
</organism>
<feature type="compositionally biased region" description="Basic residues" evidence="1">
    <location>
        <begin position="116"/>
        <end position="133"/>
    </location>
</feature>
<feature type="compositionally biased region" description="Basic and acidic residues" evidence="1">
    <location>
        <begin position="1616"/>
        <end position="1625"/>
    </location>
</feature>
<dbReference type="EMBL" id="CDMY01000579">
    <property type="protein sequence ID" value="CEM24108.1"/>
    <property type="molecule type" value="Genomic_DNA"/>
</dbReference>
<feature type="compositionally biased region" description="Polar residues" evidence="1">
    <location>
        <begin position="1124"/>
        <end position="1135"/>
    </location>
</feature>
<feature type="compositionally biased region" description="Basic and acidic residues" evidence="1">
    <location>
        <begin position="1455"/>
        <end position="1469"/>
    </location>
</feature>
<feature type="compositionally biased region" description="Basic and acidic residues" evidence="1">
    <location>
        <begin position="1573"/>
        <end position="1588"/>
    </location>
</feature>
<feature type="compositionally biased region" description="Basic and acidic residues" evidence="1">
    <location>
        <begin position="730"/>
        <end position="739"/>
    </location>
</feature>
<feature type="compositionally biased region" description="Low complexity" evidence="1">
    <location>
        <begin position="245"/>
        <end position="275"/>
    </location>
</feature>
<sequence>MDAPANAVAGDSADAEGVGSDVSQGAASADDSLVDRAGESANEDQRAGGPHGTLSPENLPPFPLNSAVASSSPSSLLVDRQSPESAAQLGAGEKGRGGKTSLQGRGGSRLRERCSGRHIRHGSRRQKAGKASRRPGGGPGSAMAVPFLATSVSDANRLAGYRESLPLFFSGGASGPPSSAPSPSPSRFPSPASSPAPSASASGSASASAAGGVVGTVGVDDVRGSSHLVGMRSLHHIKTASPSQSASVTHTNNSNTHSCNHSNTNTNSMSTHAATGVATETDTCPHLPDLKASLSVGGGPAGSPKGRTRKSRKSASADGSRDVAEQGRATLVRGRASRGPGGKGGALFHLPFGHGGHYPQVRGRVGGLVGPGGAMSLPSRSLASHSFAASLRSSLYSLSHNPSCPQPSSHPISRDPSSDDRPDRFSTPVLPNSHTSRQHAEVDRLAADRQGGMDIAAAGRVGGTVGDADDATHNDPGLALSDSHSMSHSGLGESAAGGYNRRTVPHPILGKRKVQLEMALHEQSSVSVGYAGGDTMSVSASAILPLVQHSVQGSLSPAPEAAARPASDLEVLLTQHQGRDIVSPAPLKRPDVSTLGCSVRSTESDVAGDSSNLASSSERPGGRPQGETPAADEPPITQLPIANGRSTEGVTDTTTTAADGVRREGRDGDARPSGAATSANMDATSAADYASNPSISASLPPGPGPSKQSPMPQPTSPARQAPSPANGVLADRDRSEDANANHSTDSAGNASGHGETNGLVVEGVVMVGVPLVKDVRQEDASPAEEGANTENDSAEAEEAPDTSAAAEGMANQSGEGGEEAAARPPGSLLGVAKAIGEVVDTAANSGDAPVPSAPSALSPPPSLIPPGAMAVPVPVPLDLDRSPHGMTSSNQASAASPSIQEGVDFLQIDNNDAQRERGESARQDSHVFADVSQPAAASSSSTARPPRPPQHESEAERSLLSGAGQPFASMMAAAASSPSADRSRAPLPPTGRGGVRRILPVLSGGPSSQQPPRHAPSPDDPTPPPTPSPVPTPPTPGFIAEAAAAGGFNSPGSLRGRGRVRSPPGRARRSDGPVLPTQRGEGAAGGQQQLSPSWSEPERQQQRADGGLREPNQRQEGALHHTDIGSSSSTPSRQRPLQPRDVNAGGEGRGGHRETDLHRPSRGLRGGPVLPYTPLSTAGATRGDTSTTTGTARGRGSHRHRGDHVAAASQPASASFANSAQYSMSASGPKNIHAINRRLGKLQEYIEKMTEMVEHTLHSEELHALEMQQLRLRMWAERSASLSPSAADRHSQPTATAAATPTALNDLFPSGPSNYDRSRSSRHAPLPPLPSLGEATSAIQRGNAFLSHADGHAHVEASGGPPRETAEREPSRPSQSPAGASTRPELNGRQTGERGGSPAPAAAAGDRGLRSTRSDGRTERTGAADPLIRLSSRSPSRRGRLPPRSEGGASSPHDGSPDPHERQPTRREWSANLGAGAGQPTSPSSPSIDRFNPQGEPEGAGDGPDHQDDGSAPNLRASARTTGIETPAESAMAPGPSGLTTARQPHEGETGQEAPILSLPAAVAAGADGLVKDEREVADKSPLHDLRRVSPSSIGGGSGSVRSSLSGSRCVRRTRLPHERDRPSEDGGASLTPHRSPTLTAEALERARLAELERRGSVSPDRRGGGTTPVGSQVGSPALRGKPPLPRGSPRSTSSGRPPLPALASQTAPVEGGLGMGRGGGGLADDISRPLTTTPAEQVRISPSIARVTPAASAPVSGSERGSKNSAWGCRSCSEHPCRLQ</sequence>
<feature type="region of interest" description="Disordered" evidence="1">
    <location>
        <begin position="237"/>
        <end position="345"/>
    </location>
</feature>
<protein>
    <submittedName>
        <fullName evidence="2">Uncharacterized protein</fullName>
    </submittedName>
</protein>
<gene>
    <name evidence="2" type="ORF">Vbra_22697</name>
</gene>
<feature type="compositionally biased region" description="Basic and acidic residues" evidence="1">
    <location>
        <begin position="412"/>
        <end position="424"/>
    </location>
</feature>
<name>A0A0G4G6B8_VITBC</name>
<dbReference type="OMA" id="CCASESA"/>
<feature type="region of interest" description="Disordered" evidence="1">
    <location>
        <begin position="1353"/>
        <end position="1558"/>
    </location>
</feature>
<evidence type="ECO:0000256" key="1">
    <source>
        <dbReference type="SAM" id="MobiDB-lite"/>
    </source>
</evidence>
<feature type="region of interest" description="Disordered" evidence="1">
    <location>
        <begin position="172"/>
        <end position="211"/>
    </location>
</feature>
<feature type="region of interest" description="Disordered" evidence="1">
    <location>
        <begin position="1573"/>
        <end position="1781"/>
    </location>
</feature>
<feature type="compositionally biased region" description="Low complexity" evidence="1">
    <location>
        <begin position="932"/>
        <end position="944"/>
    </location>
</feature>
<dbReference type="VEuPathDB" id="CryptoDB:Vbra_22697"/>
<feature type="compositionally biased region" description="Low complexity" evidence="1">
    <location>
        <begin position="195"/>
        <end position="211"/>
    </location>
</feature>
<feature type="compositionally biased region" description="Basic and acidic residues" evidence="1">
    <location>
        <begin position="1643"/>
        <end position="1664"/>
    </location>
</feature>
<feature type="compositionally biased region" description="Basic and acidic residues" evidence="1">
    <location>
        <begin position="33"/>
        <end position="46"/>
    </location>
</feature>
<feature type="compositionally biased region" description="Polar residues" evidence="1">
    <location>
        <begin position="885"/>
        <end position="899"/>
    </location>
</feature>
<feature type="compositionally biased region" description="Pro residues" evidence="1">
    <location>
        <begin position="178"/>
        <end position="194"/>
    </location>
</feature>
<dbReference type="Proteomes" id="UP000041254">
    <property type="component" value="Unassembled WGS sequence"/>
</dbReference>
<feature type="compositionally biased region" description="Polar residues" evidence="1">
    <location>
        <begin position="609"/>
        <end position="618"/>
    </location>
</feature>
<dbReference type="InParanoid" id="A0A0G4G6B8"/>
<feature type="compositionally biased region" description="Low complexity" evidence="1">
    <location>
        <begin position="649"/>
        <end position="659"/>
    </location>
</feature>
<feature type="region of interest" description="Disordered" evidence="1">
    <location>
        <begin position="399"/>
        <end position="441"/>
    </location>
</feature>
<feature type="region of interest" description="Disordered" evidence="1">
    <location>
        <begin position="691"/>
        <end position="756"/>
    </location>
</feature>
<proteinExistence type="predicted"/>
<feature type="region of interest" description="Disordered" evidence="1">
    <location>
        <begin position="843"/>
        <end position="1212"/>
    </location>
</feature>
<reference evidence="2 3" key="1">
    <citation type="submission" date="2014-11" db="EMBL/GenBank/DDBJ databases">
        <authorList>
            <person name="Zhu J."/>
            <person name="Qi W."/>
            <person name="Song R."/>
        </authorList>
    </citation>
    <scope>NUCLEOTIDE SEQUENCE [LARGE SCALE GENOMIC DNA]</scope>
</reference>
<feature type="compositionally biased region" description="Pro residues" evidence="1">
    <location>
        <begin position="1013"/>
        <end position="1036"/>
    </location>
</feature>
<feature type="compositionally biased region" description="Low complexity" evidence="1">
    <location>
        <begin position="1176"/>
        <end position="1194"/>
    </location>
</feature>
<feature type="region of interest" description="Disordered" evidence="1">
    <location>
        <begin position="1283"/>
        <end position="1334"/>
    </location>
</feature>
<accession>A0A0G4G6B8</accession>
<feature type="region of interest" description="Disordered" evidence="1">
    <location>
        <begin position="581"/>
        <end position="679"/>
    </location>
</feature>
<evidence type="ECO:0000313" key="3">
    <source>
        <dbReference type="Proteomes" id="UP000041254"/>
    </source>
</evidence>
<feature type="compositionally biased region" description="Basic and acidic residues" evidence="1">
    <location>
        <begin position="1149"/>
        <end position="1159"/>
    </location>
</feature>
<keyword evidence="3" id="KW-1185">Reference proteome</keyword>
<feature type="region of interest" description="Disordered" evidence="1">
    <location>
        <begin position="1"/>
        <end position="142"/>
    </location>
</feature>